<dbReference type="EMBL" id="LATX01001372">
    <property type="protein sequence ID" value="KTB42191.1"/>
    <property type="molecule type" value="Genomic_DNA"/>
</dbReference>
<evidence type="ECO:0000313" key="4">
    <source>
        <dbReference type="Proteomes" id="UP000054988"/>
    </source>
</evidence>
<gene>
    <name evidence="3" type="ORF">WG66_5231</name>
</gene>
<evidence type="ECO:0000256" key="1">
    <source>
        <dbReference type="SAM" id="Coils"/>
    </source>
</evidence>
<feature type="compositionally biased region" description="Low complexity" evidence="2">
    <location>
        <begin position="75"/>
        <end position="90"/>
    </location>
</feature>
<feature type="region of interest" description="Disordered" evidence="2">
    <location>
        <begin position="64"/>
        <end position="90"/>
    </location>
</feature>
<dbReference type="Proteomes" id="UP000054988">
    <property type="component" value="Unassembled WGS sequence"/>
</dbReference>
<name>A0A0W0G0T6_MONRR</name>
<organism evidence="3 4">
    <name type="scientific">Moniliophthora roreri</name>
    <name type="common">Frosty pod rot fungus</name>
    <name type="synonym">Monilia roreri</name>
    <dbReference type="NCBI Taxonomy" id="221103"/>
    <lineage>
        <taxon>Eukaryota</taxon>
        <taxon>Fungi</taxon>
        <taxon>Dikarya</taxon>
        <taxon>Basidiomycota</taxon>
        <taxon>Agaricomycotina</taxon>
        <taxon>Agaricomycetes</taxon>
        <taxon>Agaricomycetidae</taxon>
        <taxon>Agaricales</taxon>
        <taxon>Marasmiineae</taxon>
        <taxon>Marasmiaceae</taxon>
        <taxon>Moniliophthora</taxon>
    </lineage>
</organism>
<comment type="caution">
    <text evidence="3">The sequence shown here is derived from an EMBL/GenBank/DDBJ whole genome shotgun (WGS) entry which is preliminary data.</text>
</comment>
<reference evidence="3 4" key="1">
    <citation type="submission" date="2015-12" db="EMBL/GenBank/DDBJ databases">
        <title>Draft genome sequence of Moniliophthora roreri, the causal agent of frosty pod rot of cacao.</title>
        <authorList>
            <person name="Aime M.C."/>
            <person name="Diaz-Valderrama J.R."/>
            <person name="Kijpornyongpan T."/>
            <person name="Phillips-Mora W."/>
        </authorList>
    </citation>
    <scope>NUCLEOTIDE SEQUENCE [LARGE SCALE GENOMIC DNA]</scope>
    <source>
        <strain evidence="3 4">MCA 2952</strain>
    </source>
</reference>
<keyword evidence="1" id="KW-0175">Coiled coil</keyword>
<accession>A0A0W0G0T6</accession>
<evidence type="ECO:0000256" key="2">
    <source>
        <dbReference type="SAM" id="MobiDB-lite"/>
    </source>
</evidence>
<feature type="coiled-coil region" evidence="1">
    <location>
        <begin position="418"/>
        <end position="445"/>
    </location>
</feature>
<evidence type="ECO:0000313" key="3">
    <source>
        <dbReference type="EMBL" id="KTB42191.1"/>
    </source>
</evidence>
<sequence>MSQNAHLDPLSNANQTWICIQQLHHLLQSGQTVHASPEEAAMLSRLLSVNTSVVPSSLPRNRASISQLATPPPSRSNSLNNSPISSPSTSVSVASVRSDFAGIGDQLNKSEDCKKVNRQVAVDTYHEYEDPEAYIEYPETSTGSITYKIRRDPANWSLPQNDFAYSLGHPCGMQKTRKGGQPWTHQLLGDNKIPCTYTHKTCLAMHLQKIAETRPGYDLFKPYQHLSGLSVHNHLHRIFCLCRIYFQRNIKESNALKAIKAVMSSLACLRHPDWDGTLETIRREGGRAGIDWLENKIQSKFALEAVCWEKSKIPCYIWCTGDSNNNMVESTHSDMNLEGKGCTLQADLTAFEISGIRHTYSSEQVDESVLKLLDEKIIHHNSKLDNAFGMFNKARDKEMELYNQKTRMRKEDATPEEMKKIDKKISKAKERYNKWSKELIELNEKGKGIPKGSGIVQLKQTERM</sequence>
<proteinExistence type="predicted"/>
<dbReference type="AlphaFoldDB" id="A0A0W0G0T6"/>
<protein>
    <submittedName>
        <fullName evidence="3">Uncharacterized protein</fullName>
    </submittedName>
</protein>